<accession>A0A8H7R436</accession>
<dbReference type="InterPro" id="IPR023393">
    <property type="entry name" value="START-like_dom_sf"/>
</dbReference>
<feature type="domain" description="START" evidence="1">
    <location>
        <begin position="10"/>
        <end position="73"/>
    </location>
</feature>
<sequence>MNFYSGISFREPSETECLIVITSIIDERIPNTQFRVRVDLIISGWRITKAEKSIYIIYITQIDLNGHIPNAWLKYIEMILPQCAGTM</sequence>
<keyword evidence="3" id="KW-1185">Reference proteome</keyword>
<reference evidence="2" key="1">
    <citation type="submission" date="2020-12" db="EMBL/GenBank/DDBJ databases">
        <title>Metabolic potential, ecology and presence of endohyphal bacteria is reflected in genomic diversity of Mucoromycotina.</title>
        <authorList>
            <person name="Muszewska A."/>
            <person name="Okrasinska A."/>
            <person name="Steczkiewicz K."/>
            <person name="Drgas O."/>
            <person name="Orlowska M."/>
            <person name="Perlinska-Lenart U."/>
            <person name="Aleksandrzak-Piekarczyk T."/>
            <person name="Szatraj K."/>
            <person name="Zielenkiewicz U."/>
            <person name="Pilsyk S."/>
            <person name="Malc E."/>
            <person name="Mieczkowski P."/>
            <person name="Kruszewska J.S."/>
            <person name="Biernat P."/>
            <person name="Pawlowska J."/>
        </authorList>
    </citation>
    <scope>NUCLEOTIDE SEQUENCE</scope>
    <source>
        <strain evidence="2">CBS 226.32</strain>
    </source>
</reference>
<comment type="caution">
    <text evidence="2">The sequence shown here is derived from an EMBL/GenBank/DDBJ whole genome shotgun (WGS) entry which is preliminary data.</text>
</comment>
<protein>
    <recommendedName>
        <fullName evidence="1">START domain-containing protein</fullName>
    </recommendedName>
</protein>
<dbReference type="AlphaFoldDB" id="A0A8H7R436"/>
<name>A0A8H7R436_9FUNG</name>
<evidence type="ECO:0000313" key="2">
    <source>
        <dbReference type="EMBL" id="KAG2203220.1"/>
    </source>
</evidence>
<dbReference type="Pfam" id="PF01852">
    <property type="entry name" value="START"/>
    <property type="match status" value="1"/>
</dbReference>
<dbReference type="InterPro" id="IPR002913">
    <property type="entry name" value="START_lipid-bd_dom"/>
</dbReference>
<dbReference type="SUPFAM" id="SSF55961">
    <property type="entry name" value="Bet v1-like"/>
    <property type="match status" value="1"/>
</dbReference>
<dbReference type="EMBL" id="JAEPRC010000234">
    <property type="protein sequence ID" value="KAG2203220.1"/>
    <property type="molecule type" value="Genomic_DNA"/>
</dbReference>
<dbReference type="Proteomes" id="UP000650833">
    <property type="component" value="Unassembled WGS sequence"/>
</dbReference>
<evidence type="ECO:0000259" key="1">
    <source>
        <dbReference type="Pfam" id="PF01852"/>
    </source>
</evidence>
<proteinExistence type="predicted"/>
<evidence type="ECO:0000313" key="3">
    <source>
        <dbReference type="Proteomes" id="UP000650833"/>
    </source>
</evidence>
<dbReference type="OrthoDB" id="196858at2759"/>
<gene>
    <name evidence="2" type="ORF">INT46_002502</name>
</gene>
<dbReference type="GO" id="GO:0008289">
    <property type="term" value="F:lipid binding"/>
    <property type="evidence" value="ECO:0007669"/>
    <property type="project" value="InterPro"/>
</dbReference>
<dbReference type="Gene3D" id="3.30.530.20">
    <property type="match status" value="1"/>
</dbReference>
<organism evidence="2 3">
    <name type="scientific">Mucor plumbeus</name>
    <dbReference type="NCBI Taxonomy" id="97098"/>
    <lineage>
        <taxon>Eukaryota</taxon>
        <taxon>Fungi</taxon>
        <taxon>Fungi incertae sedis</taxon>
        <taxon>Mucoromycota</taxon>
        <taxon>Mucoromycotina</taxon>
        <taxon>Mucoromycetes</taxon>
        <taxon>Mucorales</taxon>
        <taxon>Mucorineae</taxon>
        <taxon>Mucoraceae</taxon>
        <taxon>Mucor</taxon>
    </lineage>
</organism>